<organism evidence="2 3">
    <name type="scientific">Sinomicrobium oceani</name>
    <dbReference type="NCBI Taxonomy" id="1150368"/>
    <lineage>
        <taxon>Bacteria</taxon>
        <taxon>Pseudomonadati</taxon>
        <taxon>Bacteroidota</taxon>
        <taxon>Flavobacteriia</taxon>
        <taxon>Flavobacteriales</taxon>
        <taxon>Flavobacteriaceae</taxon>
        <taxon>Sinomicrobium</taxon>
    </lineage>
</organism>
<dbReference type="AlphaFoldDB" id="A0A1K1MEJ1"/>
<gene>
    <name evidence="2" type="ORF">SAMN02927921_00612</name>
</gene>
<evidence type="ECO:0000313" key="3">
    <source>
        <dbReference type="Proteomes" id="UP000182248"/>
    </source>
</evidence>
<accession>A0A1K1MEJ1</accession>
<evidence type="ECO:0000256" key="1">
    <source>
        <dbReference type="SAM" id="SignalP"/>
    </source>
</evidence>
<sequence>MKKTLLFLMLFPLYLSGQSNTFPESGNVGIGIPSPAVKLEVKGDTKFIRGVGGSNFIQLRSDGSGNYISGDDPGTNHKNLYIDVYPTAAGRTDRDLFFRTGQNETGSILRRMVVKGNGKVGIGTSDPVSSLQVTGSQTIGSHWSPEKSTVTITNGSSSLIMDANEIYSNGTLHIGTSNGDIVKFRKIGEDGADDLMVLRNNGYVGIGTLQPDARLTVNGNIHTREVKVDLNGAVAPDYVFAEDYYLLSLEEVQGHIREKGHLPGVPSAKQMEKEGIKLKEMNLKLLEKVEELTLYVLELKEENRKQDNTMAELLDEIRQLRQ</sequence>
<keyword evidence="3" id="KW-1185">Reference proteome</keyword>
<proteinExistence type="predicted"/>
<keyword evidence="1" id="KW-0732">Signal</keyword>
<feature type="chain" id="PRO_5012611276" evidence="1">
    <location>
        <begin position="22"/>
        <end position="322"/>
    </location>
</feature>
<feature type="signal peptide" evidence="1">
    <location>
        <begin position="1"/>
        <end position="21"/>
    </location>
</feature>
<reference evidence="2 3" key="1">
    <citation type="submission" date="2016-11" db="EMBL/GenBank/DDBJ databases">
        <authorList>
            <person name="Jaros S."/>
            <person name="Januszkiewicz K."/>
            <person name="Wedrychowicz H."/>
        </authorList>
    </citation>
    <scope>NUCLEOTIDE SEQUENCE [LARGE SCALE GENOMIC DNA]</scope>
    <source>
        <strain evidence="2 3">CGMCC 1.12145</strain>
    </source>
</reference>
<dbReference type="Proteomes" id="UP000182248">
    <property type="component" value="Unassembled WGS sequence"/>
</dbReference>
<dbReference type="STRING" id="1150368.SAMN02927921_00612"/>
<name>A0A1K1MEJ1_9FLAO</name>
<protein>
    <submittedName>
        <fullName evidence="2">Uncharacterized protein</fullName>
    </submittedName>
</protein>
<dbReference type="EMBL" id="FPJE01000002">
    <property type="protein sequence ID" value="SFW21515.1"/>
    <property type="molecule type" value="Genomic_DNA"/>
</dbReference>
<dbReference type="RefSeq" id="WP_072315889.1">
    <property type="nucleotide sequence ID" value="NZ_FPJE01000002.1"/>
</dbReference>
<evidence type="ECO:0000313" key="2">
    <source>
        <dbReference type="EMBL" id="SFW21515.1"/>
    </source>
</evidence>
<dbReference type="OrthoDB" id="1272218at2"/>